<dbReference type="SUPFAM" id="SSF52821">
    <property type="entry name" value="Rhodanese/Cell cycle control phosphatase"/>
    <property type="match status" value="1"/>
</dbReference>
<dbReference type="InterPro" id="IPR036873">
    <property type="entry name" value="Rhodanese-like_dom_sf"/>
</dbReference>
<name>A0A2L1U6R1_9BACL</name>
<dbReference type="Proteomes" id="UP000239833">
    <property type="component" value="Chromosome"/>
</dbReference>
<dbReference type="AlphaFoldDB" id="A0A2L1U6R1"/>
<evidence type="ECO:0000313" key="5">
    <source>
        <dbReference type="Proteomes" id="UP000239833"/>
    </source>
</evidence>
<reference evidence="5" key="1">
    <citation type="submission" date="2017-02" db="EMBL/GenBank/DDBJ databases">
        <title>Delineation of Paenibacillus larvae strains originating from foulbrood outbreaks.</title>
        <authorList>
            <person name="Beims H."/>
            <person name="Bunk B."/>
            <person name="Sproeer C."/>
            <person name="Mohr K.I."/>
            <person name="Pradella S."/>
            <person name="Guenther G."/>
            <person name="Rohde M."/>
            <person name="von der Ohe W."/>
            <person name="Steinert M."/>
        </authorList>
    </citation>
    <scope>NUCLEOTIDE SEQUENCE [LARGE SCALE GENOMIC DNA]</scope>
    <source>
        <strain evidence="5">Eric_III</strain>
    </source>
</reference>
<dbReference type="EC" id="2.8.1.1" evidence="4"/>
<sequence>MKMGRMRNYEQKYCCCFGPINRFWKENLNEDNSWKTPEELREHFSDIPLEDEVIVYYGSGVTACPNVLALMETGHSKVKLYAGSWSDWISYAYNPVAAGDGKDPRDLCRTEFLGKKLLFVF</sequence>
<dbReference type="Pfam" id="PF00581">
    <property type="entry name" value="Rhodanese"/>
    <property type="match status" value="1"/>
</dbReference>
<evidence type="ECO:0000256" key="2">
    <source>
        <dbReference type="ARBA" id="ARBA00022737"/>
    </source>
</evidence>
<dbReference type="PANTHER" id="PTHR11364">
    <property type="entry name" value="THIOSULFATE SULFERTANSFERASE"/>
    <property type="match status" value="1"/>
</dbReference>
<evidence type="ECO:0000256" key="1">
    <source>
        <dbReference type="ARBA" id="ARBA00022679"/>
    </source>
</evidence>
<dbReference type="Gene3D" id="3.40.250.10">
    <property type="entry name" value="Rhodanese-like domain"/>
    <property type="match status" value="1"/>
</dbReference>
<dbReference type="PROSITE" id="PS50206">
    <property type="entry name" value="RHODANESE_3"/>
    <property type="match status" value="1"/>
</dbReference>
<gene>
    <name evidence="4" type="primary">cysA1</name>
    <name evidence="4" type="ORF">ERICIII_04576</name>
</gene>
<proteinExistence type="predicted"/>
<keyword evidence="1 4" id="KW-0808">Transferase</keyword>
<dbReference type="PANTHER" id="PTHR11364:SF27">
    <property type="entry name" value="SULFURTRANSFERASE"/>
    <property type="match status" value="1"/>
</dbReference>
<dbReference type="InterPro" id="IPR001763">
    <property type="entry name" value="Rhodanese-like_dom"/>
</dbReference>
<protein>
    <submittedName>
        <fullName evidence="4">Thiosulfate sulfurtransferase</fullName>
        <ecNumber evidence="4">2.8.1.1</ecNumber>
    </submittedName>
</protein>
<dbReference type="GO" id="GO:0004792">
    <property type="term" value="F:thiosulfate-cyanide sulfurtransferase activity"/>
    <property type="evidence" value="ECO:0007669"/>
    <property type="project" value="UniProtKB-EC"/>
</dbReference>
<feature type="domain" description="Rhodanese" evidence="3">
    <location>
        <begin position="20"/>
        <end position="97"/>
    </location>
</feature>
<evidence type="ECO:0000259" key="3">
    <source>
        <dbReference type="PROSITE" id="PS50206"/>
    </source>
</evidence>
<evidence type="ECO:0000313" key="4">
    <source>
        <dbReference type="EMBL" id="AVF28605.1"/>
    </source>
</evidence>
<accession>A0A2L1U6R1</accession>
<keyword evidence="2" id="KW-0677">Repeat</keyword>
<dbReference type="InterPro" id="IPR045078">
    <property type="entry name" value="TST/MPST-like"/>
</dbReference>
<organism evidence="4 5">
    <name type="scientific">Paenibacillus larvae subsp. larvae</name>
    <dbReference type="NCBI Taxonomy" id="147375"/>
    <lineage>
        <taxon>Bacteria</taxon>
        <taxon>Bacillati</taxon>
        <taxon>Bacillota</taxon>
        <taxon>Bacilli</taxon>
        <taxon>Bacillales</taxon>
        <taxon>Paenibacillaceae</taxon>
        <taxon>Paenibacillus</taxon>
    </lineage>
</organism>
<dbReference type="EMBL" id="CP019655">
    <property type="protein sequence ID" value="AVF28605.1"/>
    <property type="molecule type" value="Genomic_DNA"/>
</dbReference>